<gene>
    <name evidence="4" type="ORF">HINF_LOCUS53363</name>
    <name evidence="5" type="ORF">HINF_LOCUS53366</name>
    <name evidence="2" type="ORF">HINF_LOCUS6112</name>
    <name evidence="3" type="ORF">HINF_LOCUS6115</name>
</gene>
<evidence type="ECO:0000313" key="6">
    <source>
        <dbReference type="Proteomes" id="UP001642409"/>
    </source>
</evidence>
<reference evidence="3" key="1">
    <citation type="submission" date="2023-06" db="EMBL/GenBank/DDBJ databases">
        <authorList>
            <person name="Kurt Z."/>
        </authorList>
    </citation>
    <scope>NUCLEOTIDE SEQUENCE</scope>
</reference>
<evidence type="ECO:0000313" key="3">
    <source>
        <dbReference type="EMBL" id="CAI9918470.1"/>
    </source>
</evidence>
<keyword evidence="1" id="KW-1133">Transmembrane helix</keyword>
<keyword evidence="6" id="KW-1185">Reference proteome</keyword>
<comment type="caution">
    <text evidence="3">The sequence shown here is derived from an EMBL/GenBank/DDBJ whole genome shotgun (WGS) entry which is preliminary data.</text>
</comment>
<dbReference type="Proteomes" id="UP001642409">
    <property type="component" value="Unassembled WGS sequence"/>
</dbReference>
<dbReference type="EMBL" id="CAXDID020000271">
    <property type="protein sequence ID" value="CAL6068156.1"/>
    <property type="molecule type" value="Genomic_DNA"/>
</dbReference>
<name>A0AA86NFA5_9EUKA</name>
<dbReference type="AlphaFoldDB" id="A0AA86NFA5"/>
<evidence type="ECO:0000313" key="2">
    <source>
        <dbReference type="EMBL" id="CAI9918467.1"/>
    </source>
</evidence>
<keyword evidence="1" id="KW-0472">Membrane</keyword>
<evidence type="ECO:0000313" key="5">
    <source>
        <dbReference type="EMBL" id="CAL6068156.1"/>
    </source>
</evidence>
<feature type="transmembrane region" description="Helical" evidence="1">
    <location>
        <begin position="43"/>
        <end position="68"/>
    </location>
</feature>
<reference evidence="4 6" key="2">
    <citation type="submission" date="2024-07" db="EMBL/GenBank/DDBJ databases">
        <authorList>
            <person name="Akdeniz Z."/>
        </authorList>
    </citation>
    <scope>NUCLEOTIDE SEQUENCE [LARGE SCALE GENOMIC DNA]</scope>
</reference>
<evidence type="ECO:0000256" key="1">
    <source>
        <dbReference type="SAM" id="Phobius"/>
    </source>
</evidence>
<dbReference type="EMBL" id="CATOUU010000158">
    <property type="protein sequence ID" value="CAI9918470.1"/>
    <property type="molecule type" value="Genomic_DNA"/>
</dbReference>
<keyword evidence="1" id="KW-0812">Transmembrane</keyword>
<protein>
    <submittedName>
        <fullName evidence="4">Hypothetical_protein</fullName>
    </submittedName>
</protein>
<proteinExistence type="predicted"/>
<dbReference type="EMBL" id="CAXDID020000271">
    <property type="protein sequence ID" value="CAL6068150.1"/>
    <property type="molecule type" value="Genomic_DNA"/>
</dbReference>
<accession>A0AA86NFA5</accession>
<organism evidence="3">
    <name type="scientific">Hexamita inflata</name>
    <dbReference type="NCBI Taxonomy" id="28002"/>
    <lineage>
        <taxon>Eukaryota</taxon>
        <taxon>Metamonada</taxon>
        <taxon>Diplomonadida</taxon>
        <taxon>Hexamitidae</taxon>
        <taxon>Hexamitinae</taxon>
        <taxon>Hexamita</taxon>
    </lineage>
</organism>
<sequence length="124" mass="14794">MSGSQIYYSRRRALETQTMQVQMKVKRVGYMIYEAISHYQERLSWWCWTSSLMMVGYILLFMFGSMLYHNNQQESRSRCVDNTFNQYMSFQKVVLTLKLHDHVSCVFNKRQLALHISILISSSE</sequence>
<evidence type="ECO:0000313" key="4">
    <source>
        <dbReference type="EMBL" id="CAL6068150.1"/>
    </source>
</evidence>
<dbReference type="EMBL" id="CATOUU010000158">
    <property type="protein sequence ID" value="CAI9918467.1"/>
    <property type="molecule type" value="Genomic_DNA"/>
</dbReference>